<dbReference type="InterPro" id="IPR013766">
    <property type="entry name" value="Thioredoxin_domain"/>
</dbReference>
<dbReference type="Pfam" id="PF15795">
    <property type="entry name" value="Spec3"/>
    <property type="match status" value="1"/>
</dbReference>
<name>D8LY75_BLAHO</name>
<protein>
    <recommendedName>
        <fullName evidence="7">Thioredoxin domain-containing protein</fullName>
    </recommendedName>
</protein>
<dbReference type="InParanoid" id="D8LY75"/>
<dbReference type="SUPFAM" id="SSF52833">
    <property type="entry name" value="Thioredoxin-like"/>
    <property type="match status" value="1"/>
</dbReference>
<sequence>MGWYGKLKTAKKVIDTVPDLSSPWNWILGIVNIILPGIGTLIGAVMCHSNGLTYLFGVLQLLLSVIIIGWIWSILWGIFMIDRRTMKTVVKKGVETRLFILIFLILFTISILFLYTAVEAVDGGFFGNRYNWLSFSEGMDEISKTQKPGIVIVYKNWCGACRSLGKRIASDEKLIEFSRRFVMILAADEEEPEDEKWLPDGRGKYYPRVFFLNPNGSIDYEINNAGFSPMYHYYYYDADTLYDNMVKYLENHGLYDRGLVDMDDIESEFELDL</sequence>
<dbReference type="Gene3D" id="3.40.30.10">
    <property type="entry name" value="Glutaredoxin"/>
    <property type="match status" value="1"/>
</dbReference>
<evidence type="ECO:0000256" key="5">
    <source>
        <dbReference type="ARBA" id="ARBA00023136"/>
    </source>
</evidence>
<keyword evidence="9" id="KW-1185">Reference proteome</keyword>
<accession>D8LY75</accession>
<dbReference type="InterPro" id="IPR017937">
    <property type="entry name" value="Thioredoxin_CS"/>
</dbReference>
<keyword evidence="3" id="KW-0732">Signal</keyword>
<keyword evidence="5 6" id="KW-0472">Membrane</keyword>
<dbReference type="AlphaFoldDB" id="D8LY75"/>
<reference evidence="8" key="1">
    <citation type="submission" date="2010-02" db="EMBL/GenBank/DDBJ databases">
        <title>Sequencing and annotation of the Blastocystis hominis genome.</title>
        <authorList>
            <person name="Wincker P."/>
        </authorList>
    </citation>
    <scope>NUCLEOTIDE SEQUENCE</scope>
    <source>
        <strain evidence="8">Singapore isolate B</strain>
    </source>
</reference>
<dbReference type="Proteomes" id="UP000008312">
    <property type="component" value="Unassembled WGS sequence"/>
</dbReference>
<organism evidence="8">
    <name type="scientific">Blastocystis hominis</name>
    <dbReference type="NCBI Taxonomy" id="12968"/>
    <lineage>
        <taxon>Eukaryota</taxon>
        <taxon>Sar</taxon>
        <taxon>Stramenopiles</taxon>
        <taxon>Bigyra</taxon>
        <taxon>Opalozoa</taxon>
        <taxon>Opalinata</taxon>
        <taxon>Blastocystidae</taxon>
        <taxon>Blastocystis</taxon>
    </lineage>
</organism>
<evidence type="ECO:0000259" key="7">
    <source>
        <dbReference type="PROSITE" id="PS51352"/>
    </source>
</evidence>
<dbReference type="GeneID" id="24922266"/>
<feature type="transmembrane region" description="Helical" evidence="6">
    <location>
        <begin position="98"/>
        <end position="118"/>
    </location>
</feature>
<evidence type="ECO:0000256" key="6">
    <source>
        <dbReference type="SAM" id="Phobius"/>
    </source>
</evidence>
<dbReference type="PANTHER" id="PTHR15337">
    <property type="entry name" value="ANTERIOR GRADIENT PROTEIN-RELATED"/>
    <property type="match status" value="1"/>
</dbReference>
<evidence type="ECO:0000256" key="1">
    <source>
        <dbReference type="ARBA" id="ARBA00004141"/>
    </source>
</evidence>
<dbReference type="GO" id="GO:0016020">
    <property type="term" value="C:membrane"/>
    <property type="evidence" value="ECO:0007669"/>
    <property type="project" value="UniProtKB-SubCell"/>
</dbReference>
<feature type="domain" description="Thioredoxin" evidence="7">
    <location>
        <begin position="106"/>
        <end position="251"/>
    </location>
</feature>
<dbReference type="EMBL" id="FN668639">
    <property type="protein sequence ID" value="CBK20530.2"/>
    <property type="molecule type" value="Genomic_DNA"/>
</dbReference>
<dbReference type="InterPro" id="IPR051099">
    <property type="entry name" value="AGR/TXD"/>
</dbReference>
<keyword evidence="4 6" id="KW-1133">Transmembrane helix</keyword>
<evidence type="ECO:0000256" key="3">
    <source>
        <dbReference type="ARBA" id="ARBA00022729"/>
    </source>
</evidence>
<dbReference type="PROSITE" id="PS00194">
    <property type="entry name" value="THIOREDOXIN_1"/>
    <property type="match status" value="1"/>
</dbReference>
<dbReference type="PROSITE" id="PS51352">
    <property type="entry name" value="THIOREDOXIN_2"/>
    <property type="match status" value="1"/>
</dbReference>
<dbReference type="RefSeq" id="XP_012894578.1">
    <property type="nucleotide sequence ID" value="XM_013039124.1"/>
</dbReference>
<proteinExistence type="predicted"/>
<evidence type="ECO:0000313" key="8">
    <source>
        <dbReference type="EMBL" id="CBK20530.2"/>
    </source>
</evidence>
<dbReference type="Pfam" id="PF13899">
    <property type="entry name" value="Thioredoxin_7"/>
    <property type="match status" value="1"/>
</dbReference>
<feature type="transmembrane region" description="Helical" evidence="6">
    <location>
        <begin position="54"/>
        <end position="78"/>
    </location>
</feature>
<gene>
    <name evidence="8" type="ORF">GSBLH_T00006141001</name>
</gene>
<dbReference type="InterPro" id="IPR026673">
    <property type="entry name" value="SPEC3/Stum"/>
</dbReference>
<dbReference type="OrthoDB" id="262308at2759"/>
<comment type="subcellular location">
    <subcellularLocation>
        <location evidence="1">Membrane</location>
        <topology evidence="1">Multi-pass membrane protein</topology>
    </subcellularLocation>
</comment>
<dbReference type="InterPro" id="IPR036249">
    <property type="entry name" value="Thioredoxin-like_sf"/>
</dbReference>
<evidence type="ECO:0000256" key="4">
    <source>
        <dbReference type="ARBA" id="ARBA00022989"/>
    </source>
</evidence>
<dbReference type="PANTHER" id="PTHR15337:SF11">
    <property type="entry name" value="THIOREDOXIN DOMAIN-CONTAINING PROTEIN"/>
    <property type="match status" value="1"/>
</dbReference>
<evidence type="ECO:0000256" key="2">
    <source>
        <dbReference type="ARBA" id="ARBA00022692"/>
    </source>
</evidence>
<evidence type="ECO:0000313" key="9">
    <source>
        <dbReference type="Proteomes" id="UP000008312"/>
    </source>
</evidence>
<keyword evidence="2 6" id="KW-0812">Transmembrane</keyword>
<feature type="transmembrane region" description="Helical" evidence="6">
    <location>
        <begin position="26"/>
        <end position="47"/>
    </location>
</feature>